<dbReference type="InterPro" id="IPR006598">
    <property type="entry name" value="CAP10"/>
</dbReference>
<feature type="transmembrane region" description="Helical" evidence="1">
    <location>
        <begin position="223"/>
        <end position="245"/>
    </location>
</feature>
<feature type="transmembrane region" description="Helical" evidence="1">
    <location>
        <begin position="195"/>
        <end position="217"/>
    </location>
</feature>
<accession>A0A1V6NFC1</accession>
<dbReference type="InterPro" id="IPR051091">
    <property type="entry name" value="O-Glucosyltr/Glycosyltrsf_90"/>
</dbReference>
<evidence type="ECO:0000313" key="4">
    <source>
        <dbReference type="Proteomes" id="UP000191408"/>
    </source>
</evidence>
<reference evidence="4" key="1">
    <citation type="journal article" date="2017" name="Nat. Microbiol.">
        <title>Global analysis of biosynthetic gene clusters reveals vast potential of secondary metabolite production in Penicillium species.</title>
        <authorList>
            <person name="Nielsen J.C."/>
            <person name="Grijseels S."/>
            <person name="Prigent S."/>
            <person name="Ji B."/>
            <person name="Dainat J."/>
            <person name="Nielsen K.F."/>
            <person name="Frisvad J.C."/>
            <person name="Workman M."/>
            <person name="Nielsen J."/>
        </authorList>
    </citation>
    <scope>NUCLEOTIDE SEQUENCE [LARGE SCALE GENOMIC DNA]</scope>
    <source>
        <strain evidence="4">IBT 4502</strain>
    </source>
</reference>
<organism evidence="3 4">
    <name type="scientific">Penicillium polonicum</name>
    <dbReference type="NCBI Taxonomy" id="60169"/>
    <lineage>
        <taxon>Eukaryota</taxon>
        <taxon>Fungi</taxon>
        <taxon>Dikarya</taxon>
        <taxon>Ascomycota</taxon>
        <taxon>Pezizomycotina</taxon>
        <taxon>Eurotiomycetes</taxon>
        <taxon>Eurotiomycetidae</taxon>
        <taxon>Eurotiales</taxon>
        <taxon>Aspergillaceae</taxon>
        <taxon>Penicillium</taxon>
    </lineage>
</organism>
<keyword evidence="4" id="KW-1185">Reference proteome</keyword>
<evidence type="ECO:0000313" key="3">
    <source>
        <dbReference type="EMBL" id="OQD63434.1"/>
    </source>
</evidence>
<feature type="transmembrane region" description="Helical" evidence="1">
    <location>
        <begin position="266"/>
        <end position="290"/>
    </location>
</feature>
<name>A0A1V6NFC1_PENPO</name>
<keyword evidence="1" id="KW-0812">Transmembrane</keyword>
<dbReference type="Pfam" id="PF05686">
    <property type="entry name" value="Glyco_transf_90"/>
    <property type="match status" value="1"/>
</dbReference>
<dbReference type="EMBL" id="MDYM01000009">
    <property type="protein sequence ID" value="OQD63434.1"/>
    <property type="molecule type" value="Genomic_DNA"/>
</dbReference>
<comment type="caution">
    <text evidence="3">The sequence shown here is derived from an EMBL/GenBank/DDBJ whole genome shotgun (WGS) entry which is preliminary data.</text>
</comment>
<feature type="transmembrane region" description="Helical" evidence="1">
    <location>
        <begin position="164"/>
        <end position="183"/>
    </location>
</feature>
<proteinExistence type="predicted"/>
<dbReference type="PANTHER" id="PTHR12203">
    <property type="entry name" value="KDEL LYS-ASP-GLU-LEU CONTAINING - RELATED"/>
    <property type="match status" value="1"/>
</dbReference>
<protein>
    <recommendedName>
        <fullName evidence="2">Glycosyl transferase CAP10 domain-containing protein</fullName>
    </recommendedName>
</protein>
<keyword evidence="1" id="KW-1133">Transmembrane helix</keyword>
<dbReference type="Proteomes" id="UP000191408">
    <property type="component" value="Unassembled WGS sequence"/>
</dbReference>
<keyword evidence="1" id="KW-0472">Membrane</keyword>
<sequence length="865" mass="97898">MESSIAYLVTAITAIATEYSRKRLKWSLDIRVECLCWAILYLGLRLRAKVLKLLKLPPELDDGLSSQKHEPEFNWMAWITSLFIAVARLLTVYYDTTLAMPVAVVATFIALSYRDSQPVNLPGPGVHNGGSRSKSRLRHLMELSILGSLGISSLFLLLDVSNAYSPLILALFVLARSSSFFFLDKCKDYSQQLSLPRMVEAIVLRVSFLLIAVLLIIPPSSKLAWPMILQAFCTSAGLATTLYLVSSGHTFAATTIDSYSTTAVQSLVAGTLQESLILPLISVISLALGVTHLPSSTTRRRLLAMMIIPLLPILTGHLELWQIELSQSRSQSHSNSGPSIHPIRQLAAKADLEFHSMINRQSRTLDACCAEYERRYGRKPPRNFDKWFKAAQDQNFLLTDEFDSMMAAMEPLWGVAPSDIRARLENVIAASQGEGMYRFTISGGKKPSFTDPANWMGSIFNQWFNPEILQTLPDMTLAMNTMDEPKVVVPHDMLSHALDAARNPREGPLLPGKHPDLARHVDFLDIGKQNTWDALSLSCAPDTVARDFSLEAIRSPFLTEMGFLSNVTLSKDVCQFPELHNIHAGLRHPASMTITHALVPVFSQAKASCFNDLLYPSPFYAEKLRSGEYEEKQDVDWEEKDNLVYWTGSNTGGYSTSENWRSLQRQRLALLTMDERRPISLLNRTEQPDKPRSEWVSITSTISAISNSTKVRISAAIQCDDTACEEQRDELKIRAGERDDIAESYHARYNLDIDGNGLSGRFYRLLMSKSAVLKQTLYQEWHDDWLIPWVHYIPISMDLRDFPEIVRYLTQEEEGQALGQKVAQSSYEWSRRVLRNEDMRLVWWRLMLEYGRLVNDDRDQMWQGN</sequence>
<dbReference type="SMART" id="SM00672">
    <property type="entry name" value="CAP10"/>
    <property type="match status" value="1"/>
</dbReference>
<evidence type="ECO:0000256" key="1">
    <source>
        <dbReference type="SAM" id="Phobius"/>
    </source>
</evidence>
<dbReference type="OrthoDB" id="202415at2759"/>
<feature type="transmembrane region" description="Helical" evidence="1">
    <location>
        <begin position="96"/>
        <end position="113"/>
    </location>
</feature>
<feature type="domain" description="Glycosyl transferase CAP10" evidence="2">
    <location>
        <begin position="557"/>
        <end position="857"/>
    </location>
</feature>
<dbReference type="AlphaFoldDB" id="A0A1V6NFC1"/>
<dbReference type="PANTHER" id="PTHR12203:SF61">
    <property type="entry name" value="CAPSULE PROTEIN"/>
    <property type="match status" value="1"/>
</dbReference>
<evidence type="ECO:0000259" key="2">
    <source>
        <dbReference type="SMART" id="SM00672"/>
    </source>
</evidence>
<gene>
    <name evidence="3" type="ORF">PENPOL_c009G06146</name>
</gene>